<dbReference type="Proteomes" id="UP001526143">
    <property type="component" value="Unassembled WGS sequence"/>
</dbReference>
<gene>
    <name evidence="1" type="ORF">OGM63_17180</name>
</gene>
<accession>A0ABT3B1H3</accession>
<organism evidence="1 2">
    <name type="scientific">Plectonema radiosum NIES-515</name>
    <dbReference type="NCBI Taxonomy" id="2986073"/>
    <lineage>
        <taxon>Bacteria</taxon>
        <taxon>Bacillati</taxon>
        <taxon>Cyanobacteriota</taxon>
        <taxon>Cyanophyceae</taxon>
        <taxon>Oscillatoriophycideae</taxon>
        <taxon>Oscillatoriales</taxon>
        <taxon>Microcoleaceae</taxon>
        <taxon>Plectonema</taxon>
    </lineage>
</organism>
<proteinExistence type="predicted"/>
<dbReference type="RefSeq" id="WP_263746822.1">
    <property type="nucleotide sequence ID" value="NZ_JAOWRF010000250.1"/>
</dbReference>
<comment type="caution">
    <text evidence="1">The sequence shown here is derived from an EMBL/GenBank/DDBJ whole genome shotgun (WGS) entry which is preliminary data.</text>
</comment>
<name>A0ABT3B1H3_9CYAN</name>
<dbReference type="EMBL" id="JAOWRF010000250">
    <property type="protein sequence ID" value="MCV3215224.1"/>
    <property type="molecule type" value="Genomic_DNA"/>
</dbReference>
<reference evidence="1 2" key="1">
    <citation type="submission" date="2022-10" db="EMBL/GenBank/DDBJ databases">
        <title>Identification of biosynthetic pathway for the production of the potent trypsin inhibitor radiosumin.</title>
        <authorList>
            <person name="Fewer D.P."/>
            <person name="Delbaje E."/>
            <person name="Ouyang X."/>
            <person name="Agostino P.D."/>
            <person name="Wahlsten M."/>
            <person name="Jokela J."/>
            <person name="Permi P."/>
            <person name="Haapaniemi E."/>
            <person name="Koistinen H."/>
        </authorList>
    </citation>
    <scope>NUCLEOTIDE SEQUENCE [LARGE SCALE GENOMIC DNA]</scope>
    <source>
        <strain evidence="1 2">NIES-515</strain>
    </source>
</reference>
<keyword evidence="2" id="KW-1185">Reference proteome</keyword>
<evidence type="ECO:0000313" key="1">
    <source>
        <dbReference type="EMBL" id="MCV3215224.1"/>
    </source>
</evidence>
<sequence>MSLLGKILDIDRYAYYALRETLVETLHVLRLYVFYRDVYCFL</sequence>
<protein>
    <submittedName>
        <fullName evidence="1">Uncharacterized protein</fullName>
    </submittedName>
</protein>
<evidence type="ECO:0000313" key="2">
    <source>
        <dbReference type="Proteomes" id="UP001526143"/>
    </source>
</evidence>